<feature type="chain" id="PRO_5011112451" evidence="3">
    <location>
        <begin position="24"/>
        <end position="331"/>
    </location>
</feature>
<dbReference type="Gene3D" id="2.130.10.10">
    <property type="entry name" value="YVTN repeat-like/Quinoprotein amine dehydrogenase"/>
    <property type="match status" value="3"/>
</dbReference>
<evidence type="ECO:0000259" key="4">
    <source>
        <dbReference type="Pfam" id="PF14870"/>
    </source>
</evidence>
<dbReference type="GO" id="GO:0009523">
    <property type="term" value="C:photosystem II"/>
    <property type="evidence" value="ECO:0007669"/>
    <property type="project" value="UniProtKB-KW"/>
</dbReference>
<keyword evidence="6" id="KW-1185">Reference proteome</keyword>
<feature type="domain" description="Photosynthesis system II assembly factor Ycf48/Hcf136-like" evidence="4">
    <location>
        <begin position="131"/>
        <end position="298"/>
    </location>
</feature>
<evidence type="ECO:0000313" key="5">
    <source>
        <dbReference type="EMBL" id="SAL78918.1"/>
    </source>
</evidence>
<comment type="caution">
    <text evidence="5">The sequence shown here is derived from an EMBL/GenBank/DDBJ whole genome shotgun (WGS) entry which is preliminary data.</text>
</comment>
<keyword evidence="5" id="KW-0378">Hydrolase</keyword>
<dbReference type="SUPFAM" id="SSF110296">
    <property type="entry name" value="Oligoxyloglucan reducing end-specific cellobiohydrolase"/>
    <property type="match status" value="1"/>
</dbReference>
<evidence type="ECO:0000256" key="3">
    <source>
        <dbReference type="SAM" id="SignalP"/>
    </source>
</evidence>
<dbReference type="Pfam" id="PF14870">
    <property type="entry name" value="PSII_BNR"/>
    <property type="match status" value="1"/>
</dbReference>
<gene>
    <name evidence="5" type="ORF">AWB68_05522</name>
</gene>
<feature type="signal peptide" evidence="3">
    <location>
        <begin position="1"/>
        <end position="23"/>
    </location>
</feature>
<dbReference type="EMBL" id="FCON02000081">
    <property type="protein sequence ID" value="SAL78918.1"/>
    <property type="molecule type" value="Genomic_DNA"/>
</dbReference>
<name>A0A158KCP7_9BURK</name>
<evidence type="ECO:0000256" key="1">
    <source>
        <dbReference type="ARBA" id="ARBA00022531"/>
    </source>
</evidence>
<keyword evidence="2" id="KW-0604">Photosystem II</keyword>
<dbReference type="Proteomes" id="UP000054770">
    <property type="component" value="Unassembled WGS sequence"/>
</dbReference>
<accession>A0A158KCP7</accession>
<dbReference type="PANTHER" id="PTHR47199">
    <property type="entry name" value="PHOTOSYSTEM II STABILITY/ASSEMBLY FACTOR HCF136, CHLOROPLASTIC"/>
    <property type="match status" value="1"/>
</dbReference>
<evidence type="ECO:0000256" key="2">
    <source>
        <dbReference type="ARBA" id="ARBA00023276"/>
    </source>
</evidence>
<keyword evidence="3" id="KW-0732">Signal</keyword>
<organism evidence="5 6">
    <name type="scientific">Caballeronia choica</name>
    <dbReference type="NCBI Taxonomy" id="326476"/>
    <lineage>
        <taxon>Bacteria</taxon>
        <taxon>Pseudomonadati</taxon>
        <taxon>Pseudomonadota</taxon>
        <taxon>Betaproteobacteria</taxon>
        <taxon>Burkholderiales</taxon>
        <taxon>Burkholderiaceae</taxon>
        <taxon>Caballeronia</taxon>
    </lineage>
</organism>
<reference evidence="5" key="1">
    <citation type="submission" date="2016-01" db="EMBL/GenBank/DDBJ databases">
        <authorList>
            <person name="Peeters C."/>
        </authorList>
    </citation>
    <scope>NUCLEOTIDE SEQUENCE [LARGE SCALE GENOMIC DNA]</scope>
    <source>
        <strain evidence="5">LMG 22940</strain>
    </source>
</reference>
<dbReference type="InterPro" id="IPR028203">
    <property type="entry name" value="PSII_CF48-like_dom"/>
</dbReference>
<evidence type="ECO:0000313" key="6">
    <source>
        <dbReference type="Proteomes" id="UP000054770"/>
    </source>
</evidence>
<dbReference type="GO" id="GO:0015979">
    <property type="term" value="P:photosynthesis"/>
    <property type="evidence" value="ECO:0007669"/>
    <property type="project" value="UniProtKB-KW"/>
</dbReference>
<dbReference type="GO" id="GO:0016787">
    <property type="term" value="F:hydrolase activity"/>
    <property type="evidence" value="ECO:0007669"/>
    <property type="project" value="UniProtKB-KW"/>
</dbReference>
<dbReference type="InterPro" id="IPR015943">
    <property type="entry name" value="WD40/YVTN_repeat-like_dom_sf"/>
</dbReference>
<sequence length="331" mass="35257">MKRYPFTKTFAACCIASGVGALATVAVATADTAQGRPELRVQPAEQLITATRTQILAATRAGKRIVAVGDFGVVLLSDDGGATFRQARSVRARSTLTSVTFVDDRTGWAVGHWGTILKTVDGGETWALERSDVTTDRPLFSVYFRNAREGFAVGLWSLLLQTTDGGNTWTEVNVPPPPRSKKADTNLYHIFANSRGALFIAAEQGRVLRSADGGTSWRYLNTGYAGSFWTGVATKDGTAIVAGLRGTVYRSTDDGEHWERAATSLQGSITDIAQLENGDIVAAGLDGDEYTSHDGGVSFEGVQRADRAALTAVSAASGSKPIWFSKDGLVR</sequence>
<dbReference type="PANTHER" id="PTHR47199:SF2">
    <property type="entry name" value="PHOTOSYSTEM II STABILITY_ASSEMBLY FACTOR HCF136, CHLOROPLASTIC"/>
    <property type="match status" value="1"/>
</dbReference>
<dbReference type="RefSeq" id="WP_235028532.1">
    <property type="nucleotide sequence ID" value="NZ_FCON02000081.1"/>
</dbReference>
<protein>
    <submittedName>
        <fullName evidence="5">Glycosyl hydrolase BNR repeat-containing glycosyl hydrolase</fullName>
    </submittedName>
</protein>
<keyword evidence="1" id="KW-0602">Photosynthesis</keyword>
<dbReference type="AlphaFoldDB" id="A0A158KCP7"/>
<proteinExistence type="predicted"/>
<dbReference type="CDD" id="cd15482">
    <property type="entry name" value="Sialidase_non-viral"/>
    <property type="match status" value="1"/>
</dbReference>